<keyword evidence="2" id="KW-0862">Zinc</keyword>
<dbReference type="SUPFAM" id="SSF53187">
    <property type="entry name" value="Zn-dependent exopeptidases"/>
    <property type="match status" value="1"/>
</dbReference>
<accession>A0A1T5BMP7</accession>
<dbReference type="Gene3D" id="3.30.70.360">
    <property type="match status" value="1"/>
</dbReference>
<dbReference type="RefSeq" id="WP_079589559.1">
    <property type="nucleotide sequence ID" value="NZ_FUYN01000003.1"/>
</dbReference>
<dbReference type="EMBL" id="FUYN01000003">
    <property type="protein sequence ID" value="SKB48270.1"/>
    <property type="molecule type" value="Genomic_DNA"/>
</dbReference>
<evidence type="ECO:0000256" key="2">
    <source>
        <dbReference type="ARBA" id="ARBA00022833"/>
    </source>
</evidence>
<dbReference type="SUPFAM" id="SSF55031">
    <property type="entry name" value="Bacterial exopeptidase dimerisation domain"/>
    <property type="match status" value="1"/>
</dbReference>
<dbReference type="NCBIfam" id="TIGR01883">
    <property type="entry name" value="PepT-like"/>
    <property type="match status" value="1"/>
</dbReference>
<evidence type="ECO:0000259" key="3">
    <source>
        <dbReference type="Pfam" id="PF07687"/>
    </source>
</evidence>
<dbReference type="AlphaFoldDB" id="A0A1T5BMP7"/>
<dbReference type="InterPro" id="IPR002933">
    <property type="entry name" value="Peptidase_M20"/>
</dbReference>
<reference evidence="5" key="1">
    <citation type="submission" date="2017-02" db="EMBL/GenBank/DDBJ databases">
        <authorList>
            <person name="Varghese N."/>
            <person name="Submissions S."/>
        </authorList>
    </citation>
    <scope>NUCLEOTIDE SEQUENCE [LARGE SCALE GENOMIC DNA]</scope>
    <source>
        <strain evidence="5">ATCC 35199</strain>
    </source>
</reference>
<evidence type="ECO:0000256" key="1">
    <source>
        <dbReference type="ARBA" id="ARBA00001947"/>
    </source>
</evidence>
<gene>
    <name evidence="4" type="ORF">SAMN02745120_1721</name>
</gene>
<dbReference type="Gene3D" id="3.40.630.10">
    <property type="entry name" value="Zn peptidases"/>
    <property type="match status" value="1"/>
</dbReference>
<dbReference type="GO" id="GO:0016787">
    <property type="term" value="F:hydrolase activity"/>
    <property type="evidence" value="ECO:0007669"/>
    <property type="project" value="InterPro"/>
</dbReference>
<dbReference type="PANTHER" id="PTHR42994:SF2">
    <property type="entry name" value="PEPTIDASE"/>
    <property type="match status" value="1"/>
</dbReference>
<proteinExistence type="predicted"/>
<sequence>MNKTRLKDNFIEMVKIYSPSKKEGNYAKYLVTLLTEMGAEIYLDNGNVKYDGDSPTIFAKFAGTVPGDGVTFSAHMDVIEPNENLKVIEEGLIIKTDGTTTLGADDKGGVAAVIEAIRTIKEENIAHRDIFAIFTPAEEIGMLGAKNIDWDKVPSHMQPAKNMIVLDNSGAAGTVAHSAPSRYFVKATFSGKKAHAGIEPEKGINAILMAAEALSNMNIGRIDELTTSNFSSIKSDFPTNVVPDACEFTGEIRSHSEEKIMEIIKEYEKAIKSATEKFGGSYKLEYVCEFPVLKPLDDLKFAKEFAKVYEDMGIESKLIVIGGGSDSNIFAQKGFNSIILAVGMNNVHTVEEYMALEDLYKTTEALVKYIEKNI</sequence>
<evidence type="ECO:0000313" key="4">
    <source>
        <dbReference type="EMBL" id="SKB48270.1"/>
    </source>
</evidence>
<dbReference type="Proteomes" id="UP000243406">
    <property type="component" value="Unassembled WGS sequence"/>
</dbReference>
<comment type="cofactor">
    <cofactor evidence="1">
        <name>Zn(2+)</name>
        <dbReference type="ChEBI" id="CHEBI:29105"/>
    </cofactor>
</comment>
<dbReference type="OrthoDB" id="9773892at2"/>
<dbReference type="Pfam" id="PF01546">
    <property type="entry name" value="Peptidase_M20"/>
    <property type="match status" value="1"/>
</dbReference>
<dbReference type="InterPro" id="IPR036264">
    <property type="entry name" value="Bact_exopeptidase_dim_dom"/>
</dbReference>
<dbReference type="Pfam" id="PF07687">
    <property type="entry name" value="M20_dimer"/>
    <property type="match status" value="1"/>
</dbReference>
<protein>
    <submittedName>
        <fullName evidence="4">Peptidase T-like protein</fullName>
    </submittedName>
</protein>
<name>A0A1T5BMP7_9FIRM</name>
<evidence type="ECO:0000313" key="5">
    <source>
        <dbReference type="Proteomes" id="UP000243406"/>
    </source>
</evidence>
<feature type="domain" description="Peptidase M20 dimerisation" evidence="3">
    <location>
        <begin position="186"/>
        <end position="276"/>
    </location>
</feature>
<keyword evidence="5" id="KW-1185">Reference proteome</keyword>
<dbReference type="InterPro" id="IPR011650">
    <property type="entry name" value="Peptidase_M20_dimer"/>
</dbReference>
<organism evidence="4 5">
    <name type="scientific">Acetoanaerobium noterae</name>
    <dbReference type="NCBI Taxonomy" id="745369"/>
    <lineage>
        <taxon>Bacteria</taxon>
        <taxon>Bacillati</taxon>
        <taxon>Bacillota</taxon>
        <taxon>Clostridia</taxon>
        <taxon>Peptostreptococcales</taxon>
        <taxon>Filifactoraceae</taxon>
        <taxon>Acetoanaerobium</taxon>
    </lineage>
</organism>
<dbReference type="PANTHER" id="PTHR42994">
    <property type="entry name" value="PEPTIDASE T"/>
    <property type="match status" value="1"/>
</dbReference>
<dbReference type="InterPro" id="IPR010162">
    <property type="entry name" value="PepT-like"/>
</dbReference>